<evidence type="ECO:0000256" key="5">
    <source>
        <dbReference type="ARBA" id="ARBA00023136"/>
    </source>
</evidence>
<dbReference type="GO" id="GO:0016020">
    <property type="term" value="C:membrane"/>
    <property type="evidence" value="ECO:0007669"/>
    <property type="project" value="UniProtKB-SubCell"/>
</dbReference>
<feature type="transmembrane region" description="Helical" evidence="6">
    <location>
        <begin position="98"/>
        <end position="119"/>
    </location>
</feature>
<evidence type="ECO:0000256" key="2">
    <source>
        <dbReference type="ARBA" id="ARBA00007635"/>
    </source>
</evidence>
<feature type="transmembrane region" description="Helical" evidence="6">
    <location>
        <begin position="70"/>
        <end position="92"/>
    </location>
</feature>
<feature type="transmembrane region" description="Helical" evidence="6">
    <location>
        <begin position="179"/>
        <end position="199"/>
    </location>
</feature>
<feature type="transmembrane region" description="Helical" evidence="6">
    <location>
        <begin position="38"/>
        <end position="58"/>
    </location>
</feature>
<gene>
    <name evidence="8" type="ORF">CASFOL_016101</name>
</gene>
<dbReference type="InterPro" id="IPR030184">
    <property type="entry name" value="WAT1-related"/>
</dbReference>
<feature type="domain" description="EamA" evidence="7">
    <location>
        <begin position="8"/>
        <end position="149"/>
    </location>
</feature>
<evidence type="ECO:0000313" key="8">
    <source>
        <dbReference type="EMBL" id="KAL3641133.1"/>
    </source>
</evidence>
<evidence type="ECO:0000313" key="9">
    <source>
        <dbReference type="Proteomes" id="UP001632038"/>
    </source>
</evidence>
<protein>
    <recommendedName>
        <fullName evidence="6">WAT1-related protein</fullName>
    </recommendedName>
</protein>
<dbReference type="Proteomes" id="UP001632038">
    <property type="component" value="Unassembled WGS sequence"/>
</dbReference>
<feature type="transmembrane region" description="Helical" evidence="6">
    <location>
        <begin position="7"/>
        <end position="26"/>
    </location>
</feature>
<dbReference type="EMBL" id="JAVIJP010000017">
    <property type="protein sequence ID" value="KAL3641133.1"/>
    <property type="molecule type" value="Genomic_DNA"/>
</dbReference>
<feature type="transmembrane region" description="Helical" evidence="6">
    <location>
        <begin position="131"/>
        <end position="151"/>
    </location>
</feature>
<evidence type="ECO:0000256" key="3">
    <source>
        <dbReference type="ARBA" id="ARBA00022692"/>
    </source>
</evidence>
<evidence type="ECO:0000259" key="7">
    <source>
        <dbReference type="Pfam" id="PF00892"/>
    </source>
</evidence>
<comment type="similarity">
    <text evidence="2 6">Belongs to the drug/metabolite transporter (DMT) superfamily. Plant drug/metabolite exporter (P-DME) (TC 2.A.7.4) family.</text>
</comment>
<keyword evidence="3 6" id="KW-0812">Transmembrane</keyword>
<keyword evidence="4 6" id="KW-1133">Transmembrane helix</keyword>
<accession>A0ABD3DG88</accession>
<dbReference type="PANTHER" id="PTHR31218">
    <property type="entry name" value="WAT1-RELATED PROTEIN"/>
    <property type="match status" value="1"/>
</dbReference>
<dbReference type="InterPro" id="IPR000620">
    <property type="entry name" value="EamA_dom"/>
</dbReference>
<keyword evidence="5 6" id="KW-0472">Membrane</keyword>
<keyword evidence="9" id="KW-1185">Reference proteome</keyword>
<sequence>MNIRKHMTVIAMIFTQLVYAGMYLLSKAAISSGMKPSVFITYRQALATLALAPFAYFLDRNESIPLKFYVFCKIIFVSLVGVTLSLNLNYIALNYISATFSTAANNTIPSLVFIIAVFSRIEKLAIREKQRWAKIIGTILGLSGAMIFTFYKGPHLYMGHANNLIAKDYTKQEWIKGSILLLGSMITWALWLVMQVSVLTEYPSKLRLMTLQNGISCIATTIYGAIVEHSIQSWKLRLNVNLFSIVYSPAKPDMVFDKDNISVADRKWEKLEIVTL</sequence>
<name>A0ABD3DG88_9LAMI</name>
<reference evidence="9" key="1">
    <citation type="journal article" date="2024" name="IScience">
        <title>Strigolactones Initiate the Formation of Haustorium-like Structures in Castilleja.</title>
        <authorList>
            <person name="Buerger M."/>
            <person name="Peterson D."/>
            <person name="Chory J."/>
        </authorList>
    </citation>
    <scope>NUCLEOTIDE SEQUENCE [LARGE SCALE GENOMIC DNA]</scope>
</reference>
<proteinExistence type="inferred from homology"/>
<dbReference type="InterPro" id="IPR037185">
    <property type="entry name" value="EmrE-like"/>
</dbReference>
<comment type="caution">
    <text evidence="8">The sequence shown here is derived from an EMBL/GenBank/DDBJ whole genome shotgun (WGS) entry which is preliminary data.</text>
</comment>
<evidence type="ECO:0000256" key="6">
    <source>
        <dbReference type="RuleBase" id="RU363077"/>
    </source>
</evidence>
<dbReference type="Pfam" id="PF00892">
    <property type="entry name" value="EamA"/>
    <property type="match status" value="1"/>
</dbReference>
<dbReference type="AlphaFoldDB" id="A0ABD3DG88"/>
<organism evidence="8 9">
    <name type="scientific">Castilleja foliolosa</name>
    <dbReference type="NCBI Taxonomy" id="1961234"/>
    <lineage>
        <taxon>Eukaryota</taxon>
        <taxon>Viridiplantae</taxon>
        <taxon>Streptophyta</taxon>
        <taxon>Embryophyta</taxon>
        <taxon>Tracheophyta</taxon>
        <taxon>Spermatophyta</taxon>
        <taxon>Magnoliopsida</taxon>
        <taxon>eudicotyledons</taxon>
        <taxon>Gunneridae</taxon>
        <taxon>Pentapetalae</taxon>
        <taxon>asterids</taxon>
        <taxon>lamiids</taxon>
        <taxon>Lamiales</taxon>
        <taxon>Orobanchaceae</taxon>
        <taxon>Pedicularideae</taxon>
        <taxon>Castillejinae</taxon>
        <taxon>Castilleja</taxon>
    </lineage>
</organism>
<evidence type="ECO:0000256" key="4">
    <source>
        <dbReference type="ARBA" id="ARBA00022989"/>
    </source>
</evidence>
<dbReference type="SUPFAM" id="SSF103481">
    <property type="entry name" value="Multidrug resistance efflux transporter EmrE"/>
    <property type="match status" value="1"/>
</dbReference>
<evidence type="ECO:0000256" key="1">
    <source>
        <dbReference type="ARBA" id="ARBA00004141"/>
    </source>
</evidence>
<comment type="subcellular location">
    <subcellularLocation>
        <location evidence="1 6">Membrane</location>
        <topology evidence="1 6">Multi-pass membrane protein</topology>
    </subcellularLocation>
</comment>